<dbReference type="InterPro" id="IPR003817">
    <property type="entry name" value="PS_Dcarbxylase"/>
</dbReference>
<evidence type="ECO:0008006" key="5">
    <source>
        <dbReference type="Google" id="ProtNLM"/>
    </source>
</evidence>
<dbReference type="OrthoDB" id="4330at2759"/>
<dbReference type="GO" id="GO:0004609">
    <property type="term" value="F:phosphatidylserine decarboxylase activity"/>
    <property type="evidence" value="ECO:0007669"/>
    <property type="project" value="InterPro"/>
</dbReference>
<dbReference type="EMBL" id="JABBWG010000393">
    <property type="protein sequence ID" value="KAG1794255.1"/>
    <property type="molecule type" value="Genomic_DNA"/>
</dbReference>
<dbReference type="AlphaFoldDB" id="A0A9P7AQB4"/>
<evidence type="ECO:0000313" key="3">
    <source>
        <dbReference type="EMBL" id="KAG1794255.1"/>
    </source>
</evidence>
<name>A0A9P7AQB4_9AGAM</name>
<evidence type="ECO:0000313" key="4">
    <source>
        <dbReference type="Proteomes" id="UP000807769"/>
    </source>
</evidence>
<dbReference type="GO" id="GO:0008654">
    <property type="term" value="P:phospholipid biosynthetic process"/>
    <property type="evidence" value="ECO:0007669"/>
    <property type="project" value="InterPro"/>
</dbReference>
<proteinExistence type="predicted"/>
<accession>A0A9P7AQB4</accession>
<dbReference type="Pfam" id="PF02666">
    <property type="entry name" value="PS_Dcarbxylase"/>
    <property type="match status" value="1"/>
</dbReference>
<comment type="caution">
    <text evidence="3">The sequence shown here is derived from an EMBL/GenBank/DDBJ whole genome shotgun (WGS) entry which is preliminary data.</text>
</comment>
<sequence>LYSAASPILNGQPLTAGEEMGGFCLGSTIVLVFEAPKTFEFTLKLGRKSRLETASVACQ</sequence>
<feature type="non-terminal residue" evidence="3">
    <location>
        <position position="1"/>
    </location>
</feature>
<organism evidence="3 4">
    <name type="scientific">Suillus subaureus</name>
    <dbReference type="NCBI Taxonomy" id="48587"/>
    <lineage>
        <taxon>Eukaryota</taxon>
        <taxon>Fungi</taxon>
        <taxon>Dikarya</taxon>
        <taxon>Basidiomycota</taxon>
        <taxon>Agaricomycotina</taxon>
        <taxon>Agaricomycetes</taxon>
        <taxon>Agaricomycetidae</taxon>
        <taxon>Boletales</taxon>
        <taxon>Suillineae</taxon>
        <taxon>Suillaceae</taxon>
        <taxon>Suillus</taxon>
    </lineage>
</organism>
<evidence type="ECO:0000256" key="1">
    <source>
        <dbReference type="ARBA" id="ARBA00022793"/>
    </source>
</evidence>
<keyword evidence="4" id="KW-1185">Reference proteome</keyword>
<evidence type="ECO:0000256" key="2">
    <source>
        <dbReference type="ARBA" id="ARBA00023239"/>
    </source>
</evidence>
<keyword evidence="1" id="KW-0210">Decarboxylase</keyword>
<keyword evidence="2" id="KW-0456">Lyase</keyword>
<dbReference type="Proteomes" id="UP000807769">
    <property type="component" value="Unassembled WGS sequence"/>
</dbReference>
<dbReference type="RefSeq" id="XP_041185093.1">
    <property type="nucleotide sequence ID" value="XM_041332133.1"/>
</dbReference>
<dbReference type="GeneID" id="64626150"/>
<reference evidence="3" key="1">
    <citation type="journal article" date="2020" name="New Phytol.">
        <title>Comparative genomics reveals dynamic genome evolution in host specialist ectomycorrhizal fungi.</title>
        <authorList>
            <person name="Lofgren L.A."/>
            <person name="Nguyen N.H."/>
            <person name="Vilgalys R."/>
            <person name="Ruytinx J."/>
            <person name="Liao H.L."/>
            <person name="Branco S."/>
            <person name="Kuo A."/>
            <person name="LaButti K."/>
            <person name="Lipzen A."/>
            <person name="Andreopoulos W."/>
            <person name="Pangilinan J."/>
            <person name="Riley R."/>
            <person name="Hundley H."/>
            <person name="Na H."/>
            <person name="Barry K."/>
            <person name="Grigoriev I.V."/>
            <person name="Stajich J.E."/>
            <person name="Kennedy P.G."/>
        </authorList>
    </citation>
    <scope>NUCLEOTIDE SEQUENCE</scope>
    <source>
        <strain evidence="3">MN1</strain>
    </source>
</reference>
<protein>
    <recommendedName>
        <fullName evidence="5">Phosphatidylserine decarboxylase</fullName>
    </recommendedName>
</protein>
<gene>
    <name evidence="3" type="ORF">BJ212DRAFT_1292131</name>
</gene>